<evidence type="ECO:0000313" key="2">
    <source>
        <dbReference type="Proteomes" id="UP000027135"/>
    </source>
</evidence>
<accession>A0A067RI99</accession>
<evidence type="ECO:0000313" key="1">
    <source>
        <dbReference type="EMBL" id="KDR18991.1"/>
    </source>
</evidence>
<organism evidence="1 2">
    <name type="scientific">Zootermopsis nevadensis</name>
    <name type="common">Dampwood termite</name>
    <dbReference type="NCBI Taxonomy" id="136037"/>
    <lineage>
        <taxon>Eukaryota</taxon>
        <taxon>Metazoa</taxon>
        <taxon>Ecdysozoa</taxon>
        <taxon>Arthropoda</taxon>
        <taxon>Hexapoda</taxon>
        <taxon>Insecta</taxon>
        <taxon>Pterygota</taxon>
        <taxon>Neoptera</taxon>
        <taxon>Polyneoptera</taxon>
        <taxon>Dictyoptera</taxon>
        <taxon>Blattodea</taxon>
        <taxon>Blattoidea</taxon>
        <taxon>Termitoidae</taxon>
        <taxon>Termopsidae</taxon>
        <taxon>Zootermopsis</taxon>
    </lineage>
</organism>
<name>A0A067RI99_ZOONE</name>
<gene>
    <name evidence="1" type="ORF">L798_05871</name>
</gene>
<dbReference type="AlphaFoldDB" id="A0A067RI99"/>
<protein>
    <submittedName>
        <fullName evidence="1">Uncharacterized protein</fullName>
    </submittedName>
</protein>
<keyword evidence="2" id="KW-1185">Reference proteome</keyword>
<dbReference type="Proteomes" id="UP000027135">
    <property type="component" value="Unassembled WGS sequence"/>
</dbReference>
<dbReference type="InParanoid" id="A0A067RI99"/>
<dbReference type="EMBL" id="KK852665">
    <property type="protein sequence ID" value="KDR18991.1"/>
    <property type="molecule type" value="Genomic_DNA"/>
</dbReference>
<sequence>MRFAADYSETLEVFLLTSVDLGSTENIQMIFELLPCSVEHVRWNSRDRIPDTGLQVIKSIDWCSGHIALDITPQEKSSGVMSGERGDQGIGPCLCRSVLPREPTSRSTEASKKLPEFHCNLPQTACG</sequence>
<reference evidence="1 2" key="1">
    <citation type="journal article" date="2014" name="Nat. Commun.">
        <title>Molecular traces of alternative social organization in a termite genome.</title>
        <authorList>
            <person name="Terrapon N."/>
            <person name="Li C."/>
            <person name="Robertson H.M."/>
            <person name="Ji L."/>
            <person name="Meng X."/>
            <person name="Booth W."/>
            <person name="Chen Z."/>
            <person name="Childers C.P."/>
            <person name="Glastad K.M."/>
            <person name="Gokhale K."/>
            <person name="Gowin J."/>
            <person name="Gronenberg W."/>
            <person name="Hermansen R.A."/>
            <person name="Hu H."/>
            <person name="Hunt B.G."/>
            <person name="Huylmans A.K."/>
            <person name="Khalil S.M."/>
            <person name="Mitchell R.D."/>
            <person name="Munoz-Torres M.C."/>
            <person name="Mustard J.A."/>
            <person name="Pan H."/>
            <person name="Reese J.T."/>
            <person name="Scharf M.E."/>
            <person name="Sun F."/>
            <person name="Vogel H."/>
            <person name="Xiao J."/>
            <person name="Yang W."/>
            <person name="Yang Z."/>
            <person name="Yang Z."/>
            <person name="Zhou J."/>
            <person name="Zhu J."/>
            <person name="Brent C.S."/>
            <person name="Elsik C.G."/>
            <person name="Goodisman M.A."/>
            <person name="Liberles D.A."/>
            <person name="Roe R.M."/>
            <person name="Vargo E.L."/>
            <person name="Vilcinskas A."/>
            <person name="Wang J."/>
            <person name="Bornberg-Bauer E."/>
            <person name="Korb J."/>
            <person name="Zhang G."/>
            <person name="Liebig J."/>
        </authorList>
    </citation>
    <scope>NUCLEOTIDE SEQUENCE [LARGE SCALE GENOMIC DNA]</scope>
    <source>
        <tissue evidence="1">Whole organism</tissue>
    </source>
</reference>
<proteinExistence type="predicted"/>